<dbReference type="InterPro" id="IPR039971">
    <property type="entry name" value="CWC24-like"/>
</dbReference>
<evidence type="ECO:0000256" key="8">
    <source>
        <dbReference type="SAM" id="MobiDB-lite"/>
    </source>
</evidence>
<keyword evidence="4 6" id="KW-0863">Zinc-finger</keyword>
<sequence>MADASSSTTATTNDTTEKVTFFKKRAPKKNFRKSIIAKKQRDHSDDDDDDEDEDQDVSAVVTKERKSMSTPFVQSTRPFKKKKKATDLAAELDSSDEEEKESSIGVRYSADRSTSLQTSDATRYATEWELENEVLQKSKSKSKSSSTDVKKKEVKNSKMQVGPQRAPANIRVTARFDYQPDICKDYKETGFCGYGDSCIFLHDRGDYKTGWQLEKEWEDAIKNKTKYGQSNTDQYAVSGSDDDSDEEELPFACLICREEFTNPVVTKCNHYFCEKCALDNYKKSPKCYACGSPTSGVFNTAKNMLEKLRKKKERREAEKSDQEDDILNNGDFAIEGLEEKKDSSSSSSESDDDDDDDSDSD</sequence>
<evidence type="ECO:0000256" key="1">
    <source>
        <dbReference type="ARBA" id="ARBA00003777"/>
    </source>
</evidence>
<dbReference type="GO" id="GO:0003677">
    <property type="term" value="F:DNA binding"/>
    <property type="evidence" value="ECO:0007669"/>
    <property type="project" value="UniProtKB-UniRule"/>
</dbReference>
<comment type="function">
    <text evidence="1 7">Involved in pre-mRNA splicing.</text>
</comment>
<dbReference type="PROSITE" id="PS50103">
    <property type="entry name" value="ZF_C3H1"/>
    <property type="match status" value="1"/>
</dbReference>
<feature type="domain" description="RING-type" evidence="9">
    <location>
        <begin position="253"/>
        <end position="290"/>
    </location>
</feature>
<dbReference type="GO" id="GO:0005684">
    <property type="term" value="C:U2-type spliceosomal complex"/>
    <property type="evidence" value="ECO:0007669"/>
    <property type="project" value="TreeGrafter"/>
</dbReference>
<dbReference type="SMART" id="SM00184">
    <property type="entry name" value="RING"/>
    <property type="match status" value="1"/>
</dbReference>
<dbReference type="Gene3D" id="4.10.1000.10">
    <property type="entry name" value="Zinc finger, CCCH-type"/>
    <property type="match status" value="1"/>
</dbReference>
<dbReference type="SUPFAM" id="SSF57850">
    <property type="entry name" value="RING/U-box"/>
    <property type="match status" value="1"/>
</dbReference>
<keyword evidence="7" id="KW-0507">mRNA processing</keyword>
<dbReference type="Pfam" id="PF13920">
    <property type="entry name" value="zf-C3HC4_3"/>
    <property type="match status" value="1"/>
</dbReference>
<evidence type="ECO:0000313" key="12">
    <source>
        <dbReference type="Proteomes" id="UP000646827"/>
    </source>
</evidence>
<evidence type="ECO:0000256" key="7">
    <source>
        <dbReference type="RuleBase" id="RU367110"/>
    </source>
</evidence>
<reference evidence="11 12" key="1">
    <citation type="submission" date="2020-12" db="EMBL/GenBank/DDBJ databases">
        <title>Metabolic potential, ecology and presence of endohyphal bacteria is reflected in genomic diversity of Mucoromycotina.</title>
        <authorList>
            <person name="Muszewska A."/>
            <person name="Okrasinska A."/>
            <person name="Steczkiewicz K."/>
            <person name="Drgas O."/>
            <person name="Orlowska M."/>
            <person name="Perlinska-Lenart U."/>
            <person name="Aleksandrzak-Piekarczyk T."/>
            <person name="Szatraj K."/>
            <person name="Zielenkiewicz U."/>
            <person name="Pilsyk S."/>
            <person name="Malc E."/>
            <person name="Mieczkowski P."/>
            <person name="Kruszewska J.S."/>
            <person name="Biernat P."/>
            <person name="Pawlowska J."/>
        </authorList>
    </citation>
    <scope>NUCLEOTIDE SEQUENCE [LARGE SCALE GENOMIC DNA]</scope>
    <source>
        <strain evidence="11 12">CBS 142.35</strain>
    </source>
</reference>
<dbReference type="PANTHER" id="PTHR12930">
    <property type="entry name" value="ZINC FINGER PROTEIN 183"/>
    <property type="match status" value="1"/>
</dbReference>
<keyword evidence="7" id="KW-0508">mRNA splicing</keyword>
<dbReference type="AlphaFoldDB" id="A0A8H7S6V7"/>
<dbReference type="SUPFAM" id="SSF90229">
    <property type="entry name" value="CCCH zinc finger"/>
    <property type="match status" value="1"/>
</dbReference>
<protein>
    <recommendedName>
        <fullName evidence="7">Pre-mRNA-splicing factor CWC24</fullName>
    </recommendedName>
</protein>
<dbReference type="CDD" id="cd16539">
    <property type="entry name" value="RING-HC_RNF113A_B"/>
    <property type="match status" value="1"/>
</dbReference>
<evidence type="ECO:0000259" key="10">
    <source>
        <dbReference type="PROSITE" id="PS50103"/>
    </source>
</evidence>
<evidence type="ECO:0000256" key="5">
    <source>
        <dbReference type="ARBA" id="ARBA00022833"/>
    </source>
</evidence>
<evidence type="ECO:0000256" key="3">
    <source>
        <dbReference type="ARBA" id="ARBA00022723"/>
    </source>
</evidence>
<dbReference type="FunFam" id="3.30.40.10:FF:000045">
    <property type="entry name" value="RING finger protein 113A"/>
    <property type="match status" value="1"/>
</dbReference>
<dbReference type="GO" id="GO:0034247">
    <property type="term" value="P:snoRNA splicing"/>
    <property type="evidence" value="ECO:0007669"/>
    <property type="project" value="TreeGrafter"/>
</dbReference>
<keyword evidence="3 6" id="KW-0479">Metal-binding</keyword>
<dbReference type="SMART" id="SM00356">
    <property type="entry name" value="ZnF_C3H1"/>
    <property type="match status" value="1"/>
</dbReference>
<feature type="compositionally biased region" description="Polar residues" evidence="8">
    <location>
        <begin position="68"/>
        <end position="77"/>
    </location>
</feature>
<keyword evidence="12" id="KW-1185">Reference proteome</keyword>
<evidence type="ECO:0000313" key="11">
    <source>
        <dbReference type="EMBL" id="KAG2224714.1"/>
    </source>
</evidence>
<dbReference type="PANTHER" id="PTHR12930:SF0">
    <property type="entry name" value="RING FINGER PROTEIN 113B"/>
    <property type="match status" value="1"/>
</dbReference>
<dbReference type="Proteomes" id="UP000646827">
    <property type="component" value="Unassembled WGS sequence"/>
</dbReference>
<feature type="domain" description="C3H1-type" evidence="10">
    <location>
        <begin position="177"/>
        <end position="205"/>
    </location>
</feature>
<evidence type="ECO:0000256" key="2">
    <source>
        <dbReference type="ARBA" id="ARBA00009161"/>
    </source>
</evidence>
<feature type="region of interest" description="Disordered" evidence="8">
    <location>
        <begin position="1"/>
        <end position="121"/>
    </location>
</feature>
<comment type="similarity">
    <text evidence="2 7">Belongs to the CWC24 family.</text>
</comment>
<dbReference type="OrthoDB" id="25761at2759"/>
<dbReference type="InterPro" id="IPR036855">
    <property type="entry name" value="Znf_CCCH_sf"/>
</dbReference>
<evidence type="ECO:0000259" key="9">
    <source>
        <dbReference type="PROSITE" id="PS50089"/>
    </source>
</evidence>
<feature type="region of interest" description="Disordered" evidence="8">
    <location>
        <begin position="310"/>
        <end position="361"/>
    </location>
</feature>
<dbReference type="EMBL" id="JAEPRB010000038">
    <property type="protein sequence ID" value="KAG2224714.1"/>
    <property type="molecule type" value="Genomic_DNA"/>
</dbReference>
<dbReference type="Pfam" id="PF00642">
    <property type="entry name" value="zf-CCCH"/>
    <property type="match status" value="1"/>
</dbReference>
<feature type="region of interest" description="Disordered" evidence="8">
    <location>
        <begin position="133"/>
        <end position="166"/>
    </location>
</feature>
<dbReference type="PROSITE" id="PS50089">
    <property type="entry name" value="ZF_RING_2"/>
    <property type="match status" value="1"/>
</dbReference>
<feature type="compositionally biased region" description="Basic residues" evidence="8">
    <location>
        <begin position="21"/>
        <end position="41"/>
    </location>
</feature>
<feature type="compositionally biased region" description="Acidic residues" evidence="8">
    <location>
        <begin position="349"/>
        <end position="361"/>
    </location>
</feature>
<dbReference type="GO" id="GO:0008270">
    <property type="term" value="F:zinc ion binding"/>
    <property type="evidence" value="ECO:0007669"/>
    <property type="project" value="UniProtKB-KW"/>
</dbReference>
<evidence type="ECO:0000256" key="6">
    <source>
        <dbReference type="PROSITE-ProRule" id="PRU00723"/>
    </source>
</evidence>
<feature type="compositionally biased region" description="Polar residues" evidence="8">
    <location>
        <begin position="111"/>
        <end position="121"/>
    </location>
</feature>
<feature type="compositionally biased region" description="Low complexity" evidence="8">
    <location>
        <begin position="1"/>
        <end position="14"/>
    </location>
</feature>
<proteinExistence type="inferred from homology"/>
<comment type="caution">
    <text evidence="11">The sequence shown here is derived from an EMBL/GenBank/DDBJ whole genome shotgun (WGS) entry which is preliminary data.</text>
</comment>
<dbReference type="InterPro" id="IPR001841">
    <property type="entry name" value="Znf_RING"/>
</dbReference>
<keyword evidence="5 6" id="KW-0862">Zinc</keyword>
<dbReference type="InterPro" id="IPR013083">
    <property type="entry name" value="Znf_RING/FYVE/PHD"/>
</dbReference>
<keyword evidence="7" id="KW-0747">Spliceosome</keyword>
<comment type="subcellular location">
    <subcellularLocation>
        <location evidence="7">Nucleus</location>
    </subcellularLocation>
</comment>
<dbReference type="InterPro" id="IPR017907">
    <property type="entry name" value="Znf_RING_CS"/>
</dbReference>
<dbReference type="GO" id="GO:0006397">
    <property type="term" value="P:mRNA processing"/>
    <property type="evidence" value="ECO:0007669"/>
    <property type="project" value="UniProtKB-KW"/>
</dbReference>
<keyword evidence="7" id="KW-0238">DNA-binding</keyword>
<keyword evidence="7" id="KW-0539">Nucleus</keyword>
<comment type="subunit">
    <text evidence="7">Associated with the spliceosome.</text>
</comment>
<evidence type="ECO:0000256" key="4">
    <source>
        <dbReference type="ARBA" id="ARBA00022771"/>
    </source>
</evidence>
<gene>
    <name evidence="11" type="ORF">INT45_009029</name>
</gene>
<dbReference type="Gene3D" id="3.30.40.10">
    <property type="entry name" value="Zinc/RING finger domain, C3HC4 (zinc finger)"/>
    <property type="match status" value="1"/>
</dbReference>
<accession>A0A8H7S6V7</accession>
<organism evidence="11 12">
    <name type="scientific">Circinella minor</name>
    <dbReference type="NCBI Taxonomy" id="1195481"/>
    <lineage>
        <taxon>Eukaryota</taxon>
        <taxon>Fungi</taxon>
        <taxon>Fungi incertae sedis</taxon>
        <taxon>Mucoromycota</taxon>
        <taxon>Mucoromycotina</taxon>
        <taxon>Mucoromycetes</taxon>
        <taxon>Mucorales</taxon>
        <taxon>Lichtheimiaceae</taxon>
        <taxon>Circinella</taxon>
    </lineage>
</organism>
<name>A0A8H7S6V7_9FUNG</name>
<feature type="compositionally biased region" description="Acidic residues" evidence="8">
    <location>
        <begin position="45"/>
        <end position="56"/>
    </location>
</feature>
<dbReference type="InterPro" id="IPR000571">
    <property type="entry name" value="Znf_CCCH"/>
</dbReference>
<dbReference type="PROSITE" id="PS00518">
    <property type="entry name" value="ZF_RING_1"/>
    <property type="match status" value="1"/>
</dbReference>
<feature type="zinc finger region" description="C3H1-type" evidence="6">
    <location>
        <begin position="177"/>
        <end position="205"/>
    </location>
</feature>